<dbReference type="PANTHER" id="PTHR44329">
    <property type="entry name" value="SERINE/THREONINE-PROTEIN KINASE TNNI3K-RELATED"/>
    <property type="match status" value="1"/>
</dbReference>
<feature type="domain" description="Protein kinase" evidence="3">
    <location>
        <begin position="33"/>
        <end position="297"/>
    </location>
</feature>
<dbReference type="Proteomes" id="UP000247702">
    <property type="component" value="Unassembled WGS sequence"/>
</dbReference>
<gene>
    <name evidence="5" type="ORF">RCL2_000268000</name>
    <name evidence="4" type="ORF">RclHR1_01810011</name>
</gene>
<dbReference type="Proteomes" id="UP000615446">
    <property type="component" value="Unassembled WGS sequence"/>
</dbReference>
<evidence type="ECO:0000313" key="5">
    <source>
        <dbReference type="EMBL" id="GES75229.1"/>
    </source>
</evidence>
<evidence type="ECO:0000259" key="3">
    <source>
        <dbReference type="PROSITE" id="PS50011"/>
    </source>
</evidence>
<keyword evidence="5" id="KW-0808">Transferase</keyword>
<dbReference type="InterPro" id="IPR017441">
    <property type="entry name" value="Protein_kinase_ATP_BS"/>
</dbReference>
<feature type="region of interest" description="Disordered" evidence="2">
    <location>
        <begin position="909"/>
        <end position="941"/>
    </location>
</feature>
<dbReference type="InterPro" id="IPR000719">
    <property type="entry name" value="Prot_kinase_dom"/>
</dbReference>
<evidence type="ECO:0000313" key="4">
    <source>
        <dbReference type="EMBL" id="GBB91008.1"/>
    </source>
</evidence>
<dbReference type="EMBL" id="BEXD01000902">
    <property type="protein sequence ID" value="GBB91008.1"/>
    <property type="molecule type" value="Genomic_DNA"/>
</dbReference>
<organism evidence="4 6">
    <name type="scientific">Rhizophagus clarus</name>
    <dbReference type="NCBI Taxonomy" id="94130"/>
    <lineage>
        <taxon>Eukaryota</taxon>
        <taxon>Fungi</taxon>
        <taxon>Fungi incertae sedis</taxon>
        <taxon>Mucoromycota</taxon>
        <taxon>Glomeromycotina</taxon>
        <taxon>Glomeromycetes</taxon>
        <taxon>Glomerales</taxon>
        <taxon>Glomeraceae</taxon>
        <taxon>Rhizophagus</taxon>
    </lineage>
</organism>
<proteinExistence type="predicted"/>
<dbReference type="Gene3D" id="1.10.510.10">
    <property type="entry name" value="Transferase(Phosphotransferase) domain 1"/>
    <property type="match status" value="3"/>
</dbReference>
<dbReference type="PROSITE" id="PS00107">
    <property type="entry name" value="PROTEIN_KINASE_ATP"/>
    <property type="match status" value="1"/>
</dbReference>
<feature type="compositionally biased region" description="Acidic residues" evidence="2">
    <location>
        <begin position="930"/>
        <end position="941"/>
    </location>
</feature>
<dbReference type="AlphaFoldDB" id="A0A2Z6REU4"/>
<protein>
    <submittedName>
        <fullName evidence="5">Kinase-like domain-containing protein</fullName>
    </submittedName>
</protein>
<dbReference type="STRING" id="94130.A0A2Z6REU4"/>
<dbReference type="EMBL" id="BLAL01000013">
    <property type="protein sequence ID" value="GES75229.1"/>
    <property type="molecule type" value="Genomic_DNA"/>
</dbReference>
<name>A0A2Z6REU4_9GLOM</name>
<accession>A0A2Z6REU4</accession>
<reference evidence="5" key="2">
    <citation type="submission" date="2019-10" db="EMBL/GenBank/DDBJ databases">
        <title>Conservation and host-specific expression of non-tandemly repeated heterogenous ribosome RNA gene in arbuscular mycorrhizal fungi.</title>
        <authorList>
            <person name="Maeda T."/>
            <person name="Kobayashi Y."/>
            <person name="Nakagawa T."/>
            <person name="Ezawa T."/>
            <person name="Yamaguchi K."/>
            <person name="Bino T."/>
            <person name="Nishimoto Y."/>
            <person name="Shigenobu S."/>
            <person name="Kawaguchi M."/>
        </authorList>
    </citation>
    <scope>NUCLEOTIDE SEQUENCE</scope>
    <source>
        <strain evidence="5">HR1</strain>
    </source>
</reference>
<dbReference type="InterPro" id="IPR011009">
    <property type="entry name" value="Kinase-like_dom_sf"/>
</dbReference>
<feature type="binding site" evidence="1">
    <location>
        <position position="370"/>
    </location>
    <ligand>
        <name>ATP</name>
        <dbReference type="ChEBI" id="CHEBI:30616"/>
    </ligand>
</feature>
<keyword evidence="5" id="KW-0418">Kinase</keyword>
<dbReference type="InterPro" id="IPR001245">
    <property type="entry name" value="Ser-Thr/Tyr_kinase_cat_dom"/>
</dbReference>
<dbReference type="GO" id="GO:0004674">
    <property type="term" value="F:protein serine/threonine kinase activity"/>
    <property type="evidence" value="ECO:0007669"/>
    <property type="project" value="TreeGrafter"/>
</dbReference>
<dbReference type="PROSITE" id="PS50011">
    <property type="entry name" value="PROTEIN_KINASE_DOM"/>
    <property type="match status" value="3"/>
</dbReference>
<keyword evidence="6" id="KW-1185">Reference proteome</keyword>
<sequence length="941" mass="109727">MSENEIKNSGYYIDWLEKSITEEYFHYYEHSKFENIKEIGDKKISIVHRAKWKNIDHFCVLKSFHDKPFKDVVNELKIRQKTNSHPNIIQFYGITKIKSVDEINEYGLVLEYADSNTLDSYLNKHIVELSLYDKYQLAIQLASAVSYMHECDIIHRNLNSKNVLVHKKNIKVTGFSSAKKISDSTTNMSKMFGAIPYMDPKFLSNQNYELDRKSDVYSIGVLMWQISSGRQPFSTTDVIDDAHLISSILDGNREKFIDETPDEYNQLYAECWKYEPNERPTIQKVISTLNFSLSDYFQDDDRYSSDDDDDDDDDDLIDNTSKWIKSALKNDDLKYIPIGNLLNIQSLGTGRFGSVMRATWTKTKDYVVCKKIIKTRNKENAFTDELKIHLKLNYSDRIIRCLGISISKDQRTKEYILVMEHANGGDLQYYLEKNFNKLTWNDKKRLAFQIADGLYYLHNENILHRDLHSKNIVIHDNNAKIIDFGLSKFQDYNTSVAQGIFGVIPYVDPKRISDAKFPYAKSSDIYSFGVIMWEISSGRRPFMSDGNDVALVYRIINGAREETIPGTPKEYEELYKNCWSHEPEQRPTIDEIINEFGKMSDVRNRLNPSELINFIIDYKLTKFIKKDELKAMTQIYSGSFGSISTATWMKTDSIVVCKKIKNNESINKKQIEAFLHELDMHRRLDFCPRIIRILGISFDINVHEYLLIMEYADGGDLRKYLKENFPKLTWDDKIKLAYQITEGIKFLQKENILHRDLHSGNIVIHQGEAKIIDLGIAKSTETETHIHSNVLGVVAYIDPKRLENYLYKYNEKSDIYSLGVLMWELSSGKSPFIDNDSEHHLKIHLIDGLREEPVDGTPEEYLKLYKECWDGNPDKRPTIKEVFNRLIKLGKMMDIQYFQNINYDNDDASNNIHDGNDNDTDLQDNKFRDDNDDLYIPDDFD</sequence>
<keyword evidence="1" id="KW-0547">Nucleotide-binding</keyword>
<comment type="caution">
    <text evidence="4">The sequence shown here is derived from an EMBL/GenBank/DDBJ whole genome shotgun (WGS) entry which is preliminary data.</text>
</comment>
<dbReference type="GO" id="GO:0005524">
    <property type="term" value="F:ATP binding"/>
    <property type="evidence" value="ECO:0007669"/>
    <property type="project" value="UniProtKB-UniRule"/>
</dbReference>
<dbReference type="SUPFAM" id="SSF56112">
    <property type="entry name" value="Protein kinase-like (PK-like)"/>
    <property type="match status" value="3"/>
</dbReference>
<keyword evidence="1" id="KW-0067">ATP-binding</keyword>
<reference evidence="4 6" key="1">
    <citation type="submission" date="2017-11" db="EMBL/GenBank/DDBJ databases">
        <title>The genome of Rhizophagus clarus HR1 reveals common genetic basis of auxotrophy among arbuscular mycorrhizal fungi.</title>
        <authorList>
            <person name="Kobayashi Y."/>
        </authorList>
    </citation>
    <scope>NUCLEOTIDE SEQUENCE [LARGE SCALE GENOMIC DNA]</scope>
    <source>
        <strain evidence="4 6">HR1</strain>
    </source>
</reference>
<dbReference type="Pfam" id="PF07714">
    <property type="entry name" value="PK_Tyr_Ser-Thr"/>
    <property type="match status" value="3"/>
</dbReference>
<evidence type="ECO:0000256" key="1">
    <source>
        <dbReference type="PROSITE-ProRule" id="PRU10141"/>
    </source>
</evidence>
<feature type="domain" description="Protein kinase" evidence="3">
    <location>
        <begin position="629"/>
        <end position="898"/>
    </location>
</feature>
<dbReference type="PRINTS" id="PR00109">
    <property type="entry name" value="TYRKINASE"/>
</dbReference>
<dbReference type="OrthoDB" id="2393669at2759"/>
<evidence type="ECO:0000256" key="2">
    <source>
        <dbReference type="SAM" id="MobiDB-lite"/>
    </source>
</evidence>
<feature type="domain" description="Protein kinase" evidence="3">
    <location>
        <begin position="341"/>
        <end position="597"/>
    </location>
</feature>
<dbReference type="InterPro" id="IPR051681">
    <property type="entry name" value="Ser/Thr_Kinases-Pseudokinases"/>
</dbReference>
<evidence type="ECO:0000313" key="6">
    <source>
        <dbReference type="Proteomes" id="UP000247702"/>
    </source>
</evidence>